<dbReference type="RefSeq" id="WP_124975578.1">
    <property type="nucleotide sequence ID" value="NZ_BDQK01000013.1"/>
</dbReference>
<protein>
    <recommendedName>
        <fullName evidence="3">DUF4359 domain-containing protein</fullName>
    </recommendedName>
</protein>
<dbReference type="AlphaFoldDB" id="A0A401IHR9"/>
<organism evidence="1 2">
    <name type="scientific">Aphanothece sacrum FPU1</name>
    <dbReference type="NCBI Taxonomy" id="1920663"/>
    <lineage>
        <taxon>Bacteria</taxon>
        <taxon>Bacillati</taxon>
        <taxon>Cyanobacteriota</taxon>
        <taxon>Cyanophyceae</taxon>
        <taxon>Oscillatoriophycideae</taxon>
        <taxon>Chroococcales</taxon>
        <taxon>Aphanothecaceae</taxon>
        <taxon>Aphanothece</taxon>
    </lineage>
</organism>
<evidence type="ECO:0000313" key="1">
    <source>
        <dbReference type="EMBL" id="GBF80833.1"/>
    </source>
</evidence>
<comment type="caution">
    <text evidence="1">The sequence shown here is derived from an EMBL/GenBank/DDBJ whole genome shotgun (WGS) entry which is preliminary data.</text>
</comment>
<sequence length="126" mass="14054">MEALHFVTVVGGLALAGIGACMAVTNPGQPDYENYATEALTVYLKQEVCPQAQGELGGFLVSYCKTLVDTGRPHIENLITKTTNRHNYLLFSIYETELMLPSPVPNYEFETIGAFQQFYTYQAEEF</sequence>
<reference evidence="2" key="1">
    <citation type="submission" date="2017-05" db="EMBL/GenBank/DDBJ databases">
        <title>Physiological properties and genetic analysis related to exopolysaccharide production of fresh-water unicellular cyanobacterium Aphanothece sacrum, Suizenji Nori, that has been cultured as a food source in Japan.</title>
        <authorList>
            <person name="Kanesaki Y."/>
            <person name="Yoshikawa S."/>
            <person name="Ohki K."/>
        </authorList>
    </citation>
    <scope>NUCLEOTIDE SEQUENCE [LARGE SCALE GENOMIC DNA]</scope>
    <source>
        <strain evidence="2">FPU1</strain>
    </source>
</reference>
<dbReference type="Pfam" id="PF14271">
    <property type="entry name" value="DUF4359"/>
    <property type="match status" value="1"/>
</dbReference>
<proteinExistence type="predicted"/>
<name>A0A401IHR9_APHSA</name>
<dbReference type="InterPro" id="IPR025578">
    <property type="entry name" value="DUF4359"/>
</dbReference>
<gene>
    <name evidence="1" type="ORF">AsFPU1_2239</name>
</gene>
<accession>A0A401IHR9</accession>
<keyword evidence="2" id="KW-1185">Reference proteome</keyword>
<evidence type="ECO:0008006" key="3">
    <source>
        <dbReference type="Google" id="ProtNLM"/>
    </source>
</evidence>
<dbReference type="Proteomes" id="UP000287247">
    <property type="component" value="Unassembled WGS sequence"/>
</dbReference>
<dbReference type="OrthoDB" id="573423at2"/>
<evidence type="ECO:0000313" key="2">
    <source>
        <dbReference type="Proteomes" id="UP000287247"/>
    </source>
</evidence>
<dbReference type="EMBL" id="BDQK01000013">
    <property type="protein sequence ID" value="GBF80833.1"/>
    <property type="molecule type" value="Genomic_DNA"/>
</dbReference>